<dbReference type="Gene3D" id="3.50.50.60">
    <property type="entry name" value="FAD/NAD(P)-binding domain"/>
    <property type="match status" value="2"/>
</dbReference>
<evidence type="ECO:0000259" key="6">
    <source>
        <dbReference type="Pfam" id="PF02852"/>
    </source>
</evidence>
<dbReference type="InterPro" id="IPR050151">
    <property type="entry name" value="Class-I_Pyr_Nuc-Dis_Oxidored"/>
</dbReference>
<evidence type="ECO:0000313" key="9">
    <source>
        <dbReference type="Proteomes" id="UP001150062"/>
    </source>
</evidence>
<comment type="caution">
    <text evidence="8">The sequence shown here is derived from an EMBL/GenBank/DDBJ whole genome shotgun (WGS) entry which is preliminary data.</text>
</comment>
<proteinExistence type="inferred from homology"/>
<dbReference type="Gene3D" id="3.30.390.30">
    <property type="match status" value="1"/>
</dbReference>
<keyword evidence="5" id="KW-0560">Oxidoreductase</keyword>
<dbReference type="PANTHER" id="PTHR22912:SF151">
    <property type="entry name" value="DIHYDROLIPOYL DEHYDROGENASE, MITOCHONDRIAL"/>
    <property type="match status" value="1"/>
</dbReference>
<comment type="similarity">
    <text evidence="1 5">Belongs to the class-I pyridine nucleotide-disulfide oxidoreductase family.</text>
</comment>
<dbReference type="EC" id="1.8.1.4" evidence="5"/>
<comment type="catalytic activity">
    <reaction evidence="5">
        <text>N(6)-[(R)-dihydrolipoyl]-L-lysyl-[protein] + NAD(+) = N(6)-[(R)-lipoyl]-L-lysyl-[protein] + NADH + H(+)</text>
        <dbReference type="Rhea" id="RHEA:15045"/>
        <dbReference type="Rhea" id="RHEA-COMP:10474"/>
        <dbReference type="Rhea" id="RHEA-COMP:10475"/>
        <dbReference type="ChEBI" id="CHEBI:15378"/>
        <dbReference type="ChEBI" id="CHEBI:57540"/>
        <dbReference type="ChEBI" id="CHEBI:57945"/>
        <dbReference type="ChEBI" id="CHEBI:83099"/>
        <dbReference type="ChEBI" id="CHEBI:83100"/>
        <dbReference type="EC" id="1.8.1.4"/>
    </reaction>
</comment>
<dbReference type="InterPro" id="IPR016156">
    <property type="entry name" value="FAD/NAD-linked_Rdtase_dimer_sf"/>
</dbReference>
<dbReference type="InterPro" id="IPR006258">
    <property type="entry name" value="Lipoamide_DH"/>
</dbReference>
<dbReference type="PANTHER" id="PTHR22912">
    <property type="entry name" value="DISULFIDE OXIDOREDUCTASE"/>
    <property type="match status" value="1"/>
</dbReference>
<dbReference type="PRINTS" id="PR00411">
    <property type="entry name" value="PNDRDTASEI"/>
</dbReference>
<keyword evidence="3 5" id="KW-0274">FAD</keyword>
<dbReference type="Proteomes" id="UP001150062">
    <property type="component" value="Unassembled WGS sequence"/>
</dbReference>
<keyword evidence="4 5" id="KW-0520">NAD</keyword>
<comment type="miscellaneous">
    <text evidence="5">The active site is a redox-active disulfide bond.</text>
</comment>
<name>A0ABQ8Y0G3_9EUKA</name>
<accession>A0ABQ8Y0G3</accession>
<sequence length="504" mass="55414">MLSFFNQKKNDLFLSVVKSKSNLIVRTFIRTYKDQDVVVIGGGPAGYIAAINAAQEGLTVACVEKRGKLGGTCLNEGCISSKSLLHSTKLYHQAVNEFTKHGIDVPVNKPNLDKMMENKNNNIYTLTKGIDYLFRKNKVTYIKGTATITSANEISIEPLKLVGVQNKLKAKNIIIATGSTNITSPLLPIDEKIILSSKGALSLRKIPKTMLIIGGGTIGLEMATIWNRLGTEVTVVELEDTIGGQLDSELASGLKEQLMKQNIKFLMSSRLTSVKIVNNKYASAEIITCCQSPRKTKIDSECVLVSIGRKPYYERLGIEKMGIHLDHNNKICTNENFQTNIPNIYAIGDITEGPMLAHRAEKQGMEVIKHILNPNKNLILNQSLIPNVIYTDPQVASIGCTEEQLMAAEEEYTVGKFPYFANPSARTFGILDGFVKILSNPKTHELLGAHILGPNASEAIHEIALGMHLNCKDTDLGEMCHAHPTLSEAIKEAAMSLYRKPIHL</sequence>
<dbReference type="InterPro" id="IPR001100">
    <property type="entry name" value="Pyr_nuc-diS_OxRdtase"/>
</dbReference>
<dbReference type="PRINTS" id="PR00368">
    <property type="entry name" value="FADPNR"/>
</dbReference>
<keyword evidence="9" id="KW-1185">Reference proteome</keyword>
<evidence type="ECO:0000256" key="3">
    <source>
        <dbReference type="ARBA" id="ARBA00022827"/>
    </source>
</evidence>
<feature type="domain" description="FAD/NAD(P)-binding" evidence="7">
    <location>
        <begin position="36"/>
        <end position="364"/>
    </location>
</feature>
<dbReference type="InterPro" id="IPR036188">
    <property type="entry name" value="FAD/NAD-bd_sf"/>
</dbReference>
<dbReference type="Pfam" id="PF02852">
    <property type="entry name" value="Pyr_redox_dim"/>
    <property type="match status" value="1"/>
</dbReference>
<comment type="cofactor">
    <cofactor evidence="5">
        <name>FAD</name>
        <dbReference type="ChEBI" id="CHEBI:57692"/>
    </cofactor>
    <text evidence="5">Binds 1 FAD per subunit.</text>
</comment>
<evidence type="ECO:0000256" key="5">
    <source>
        <dbReference type="RuleBase" id="RU003692"/>
    </source>
</evidence>
<keyword evidence="2 5" id="KW-0285">Flavoprotein</keyword>
<evidence type="ECO:0000259" key="7">
    <source>
        <dbReference type="Pfam" id="PF07992"/>
    </source>
</evidence>
<feature type="domain" description="Pyridine nucleotide-disulphide oxidoreductase dimerisation" evidence="6">
    <location>
        <begin position="385"/>
        <end position="494"/>
    </location>
</feature>
<dbReference type="Pfam" id="PF07992">
    <property type="entry name" value="Pyr_redox_2"/>
    <property type="match status" value="1"/>
</dbReference>
<dbReference type="InterPro" id="IPR004099">
    <property type="entry name" value="Pyr_nucl-diS_OxRdtase_dimer"/>
</dbReference>
<keyword evidence="5" id="KW-0676">Redox-active center</keyword>
<evidence type="ECO:0000313" key="8">
    <source>
        <dbReference type="EMBL" id="KAJ6238342.1"/>
    </source>
</evidence>
<evidence type="ECO:0000256" key="2">
    <source>
        <dbReference type="ARBA" id="ARBA00022630"/>
    </source>
</evidence>
<gene>
    <name evidence="8" type="ORF">M0813_26312</name>
</gene>
<reference evidence="8" key="1">
    <citation type="submission" date="2022-08" db="EMBL/GenBank/DDBJ databases">
        <title>Novel sulfate-reducing endosymbionts in the free-living metamonad Anaeramoeba.</title>
        <authorList>
            <person name="Jerlstrom-Hultqvist J."/>
            <person name="Cepicka I."/>
            <person name="Gallot-Lavallee L."/>
            <person name="Salas-Leiva D."/>
            <person name="Curtis B.A."/>
            <person name="Zahonova K."/>
            <person name="Pipaliya S."/>
            <person name="Dacks J."/>
            <person name="Roger A.J."/>
        </authorList>
    </citation>
    <scope>NUCLEOTIDE SEQUENCE</scope>
    <source>
        <strain evidence="8">Schooner1</strain>
    </source>
</reference>
<dbReference type="SUPFAM" id="SSF51905">
    <property type="entry name" value="FAD/NAD(P)-binding domain"/>
    <property type="match status" value="1"/>
</dbReference>
<protein>
    <recommendedName>
        <fullName evidence="5">Dihydrolipoyl dehydrogenase</fullName>
        <ecNumber evidence="5">1.8.1.4</ecNumber>
    </recommendedName>
</protein>
<evidence type="ECO:0000256" key="1">
    <source>
        <dbReference type="ARBA" id="ARBA00007532"/>
    </source>
</evidence>
<dbReference type="InterPro" id="IPR023753">
    <property type="entry name" value="FAD/NAD-binding_dom"/>
</dbReference>
<evidence type="ECO:0000256" key="4">
    <source>
        <dbReference type="ARBA" id="ARBA00023027"/>
    </source>
</evidence>
<dbReference type="NCBIfam" id="TIGR01350">
    <property type="entry name" value="lipoamide_DH"/>
    <property type="match status" value="1"/>
</dbReference>
<dbReference type="SUPFAM" id="SSF55424">
    <property type="entry name" value="FAD/NAD-linked reductases, dimerisation (C-terminal) domain"/>
    <property type="match status" value="1"/>
</dbReference>
<organism evidence="8 9">
    <name type="scientific">Anaeramoeba flamelloides</name>
    <dbReference type="NCBI Taxonomy" id="1746091"/>
    <lineage>
        <taxon>Eukaryota</taxon>
        <taxon>Metamonada</taxon>
        <taxon>Anaeramoebidae</taxon>
        <taxon>Anaeramoeba</taxon>
    </lineage>
</organism>
<dbReference type="EMBL" id="JAOAOG010000233">
    <property type="protein sequence ID" value="KAJ6238342.1"/>
    <property type="molecule type" value="Genomic_DNA"/>
</dbReference>
<dbReference type="PIRSF" id="PIRSF000350">
    <property type="entry name" value="Mercury_reductase_MerA"/>
    <property type="match status" value="1"/>
</dbReference>